<dbReference type="RefSeq" id="WP_193800750.1">
    <property type="nucleotide sequence ID" value="NZ_JADEWC010000014.1"/>
</dbReference>
<dbReference type="InterPro" id="IPR050712">
    <property type="entry name" value="NAD(P)H-dep_reductase"/>
</dbReference>
<protein>
    <submittedName>
        <fullName evidence="2">NAD(P)H-dependent oxidoreductase</fullName>
    </submittedName>
</protein>
<accession>A0ABR9V3W8</accession>
<name>A0ABR9V3W8_9CHRO</name>
<sequence length="170" mass="18364">MKISIIIASNNKNLALAKQIKKIAMDMGNETQIIDLVAEDLPLYTPANQEKLGIPSKVKQLNDTITHSEGMIFVAPEYNGGIPPSLTSAIAWLSVSSENWRGCFNGKPAAIATHSGGGGQYVLLSMRNQLSYIGMNVVGRTILTNGGKPFNPESAQEVIKQLVSWKTHTV</sequence>
<dbReference type="PANTHER" id="PTHR30543:SF21">
    <property type="entry name" value="NAD(P)H-DEPENDENT FMN REDUCTASE LOT6"/>
    <property type="match status" value="1"/>
</dbReference>
<evidence type="ECO:0000313" key="2">
    <source>
        <dbReference type="EMBL" id="MBE9222595.1"/>
    </source>
</evidence>
<dbReference type="InterPro" id="IPR005025">
    <property type="entry name" value="FMN_Rdtase-like_dom"/>
</dbReference>
<dbReference type="Gene3D" id="3.40.50.360">
    <property type="match status" value="1"/>
</dbReference>
<reference evidence="2 3" key="1">
    <citation type="submission" date="2020-10" db="EMBL/GenBank/DDBJ databases">
        <authorList>
            <person name="Castelo-Branco R."/>
            <person name="Eusebio N."/>
            <person name="Adriana R."/>
            <person name="Vieira A."/>
            <person name="Brugerolle De Fraissinette N."/>
            <person name="Rezende De Castro R."/>
            <person name="Schneider M.P."/>
            <person name="Vasconcelos V."/>
            <person name="Leao P.N."/>
        </authorList>
    </citation>
    <scope>NUCLEOTIDE SEQUENCE [LARGE SCALE GENOMIC DNA]</scope>
    <source>
        <strain evidence="2 3">LEGE 03274</strain>
    </source>
</reference>
<dbReference type="PANTHER" id="PTHR30543">
    <property type="entry name" value="CHROMATE REDUCTASE"/>
    <property type="match status" value="1"/>
</dbReference>
<keyword evidence="3" id="KW-1185">Reference proteome</keyword>
<comment type="caution">
    <text evidence="2">The sequence shown here is derived from an EMBL/GenBank/DDBJ whole genome shotgun (WGS) entry which is preliminary data.</text>
</comment>
<dbReference type="Pfam" id="PF03358">
    <property type="entry name" value="FMN_red"/>
    <property type="match status" value="1"/>
</dbReference>
<dbReference type="InterPro" id="IPR029039">
    <property type="entry name" value="Flavoprotein-like_sf"/>
</dbReference>
<evidence type="ECO:0000313" key="3">
    <source>
        <dbReference type="Proteomes" id="UP000654604"/>
    </source>
</evidence>
<gene>
    <name evidence="2" type="ORF">IQ215_07775</name>
</gene>
<dbReference type="Proteomes" id="UP000654604">
    <property type="component" value="Unassembled WGS sequence"/>
</dbReference>
<proteinExistence type="predicted"/>
<dbReference type="EMBL" id="JADEWC010000014">
    <property type="protein sequence ID" value="MBE9222595.1"/>
    <property type="molecule type" value="Genomic_DNA"/>
</dbReference>
<evidence type="ECO:0000259" key="1">
    <source>
        <dbReference type="Pfam" id="PF03358"/>
    </source>
</evidence>
<feature type="domain" description="NADPH-dependent FMN reductase-like" evidence="1">
    <location>
        <begin position="1"/>
        <end position="142"/>
    </location>
</feature>
<dbReference type="SUPFAM" id="SSF52218">
    <property type="entry name" value="Flavoproteins"/>
    <property type="match status" value="1"/>
</dbReference>
<organism evidence="2 3">
    <name type="scientific">Cyanobacterium stanieri LEGE 03274</name>
    <dbReference type="NCBI Taxonomy" id="1828756"/>
    <lineage>
        <taxon>Bacteria</taxon>
        <taxon>Bacillati</taxon>
        <taxon>Cyanobacteriota</taxon>
        <taxon>Cyanophyceae</taxon>
        <taxon>Oscillatoriophycideae</taxon>
        <taxon>Chroococcales</taxon>
        <taxon>Geminocystaceae</taxon>
        <taxon>Cyanobacterium</taxon>
    </lineage>
</organism>